<evidence type="ECO:0000313" key="7">
    <source>
        <dbReference type="EMBL" id="TMQ47335.1"/>
    </source>
</evidence>
<dbReference type="InterPro" id="IPR036890">
    <property type="entry name" value="HATPase_C_sf"/>
</dbReference>
<dbReference type="EC" id="2.7.13.3" evidence="2"/>
<dbReference type="PROSITE" id="PS50110">
    <property type="entry name" value="RESPONSE_REGULATORY"/>
    <property type="match status" value="1"/>
</dbReference>
<dbReference type="InterPro" id="IPR005467">
    <property type="entry name" value="His_kinase_dom"/>
</dbReference>
<evidence type="ECO:0000313" key="8">
    <source>
        <dbReference type="EMBL" id="TMQ60730.1"/>
    </source>
</evidence>
<evidence type="ECO:0000259" key="6">
    <source>
        <dbReference type="PROSITE" id="PS50110"/>
    </source>
</evidence>
<evidence type="ECO:0000256" key="3">
    <source>
        <dbReference type="ARBA" id="ARBA00022553"/>
    </source>
</evidence>
<dbReference type="CDD" id="cd00082">
    <property type="entry name" value="HisKA"/>
    <property type="match status" value="1"/>
</dbReference>
<gene>
    <name evidence="7" type="ORF">E6K71_10200</name>
    <name evidence="8" type="ORF">E6K75_02650</name>
</gene>
<keyword evidence="7" id="KW-0808">Transferase</keyword>
<comment type="catalytic activity">
    <reaction evidence="1">
        <text>ATP + protein L-histidine = ADP + protein N-phospho-L-histidine.</text>
        <dbReference type="EC" id="2.7.13.3"/>
    </reaction>
</comment>
<dbReference type="SMART" id="SM00448">
    <property type="entry name" value="REC"/>
    <property type="match status" value="1"/>
</dbReference>
<keyword evidence="7" id="KW-0418">Kinase</keyword>
<feature type="domain" description="Response regulatory" evidence="6">
    <location>
        <begin position="6"/>
        <end position="121"/>
    </location>
</feature>
<dbReference type="Gene3D" id="3.40.50.2300">
    <property type="match status" value="1"/>
</dbReference>
<dbReference type="SUPFAM" id="SSF55874">
    <property type="entry name" value="ATPase domain of HSP90 chaperone/DNA topoisomerase II/histidine kinase"/>
    <property type="match status" value="1"/>
</dbReference>
<dbReference type="PANTHER" id="PTHR43547:SF2">
    <property type="entry name" value="HYBRID SIGNAL TRANSDUCTION HISTIDINE KINASE C"/>
    <property type="match status" value="1"/>
</dbReference>
<accession>A0A538S7I8</accession>
<dbReference type="InterPro" id="IPR004358">
    <property type="entry name" value="Sig_transdc_His_kin-like_C"/>
</dbReference>
<dbReference type="Pfam" id="PF00512">
    <property type="entry name" value="HisKA"/>
    <property type="match status" value="1"/>
</dbReference>
<dbReference type="PRINTS" id="PR00344">
    <property type="entry name" value="BCTRLSENSOR"/>
</dbReference>
<dbReference type="GO" id="GO:0000155">
    <property type="term" value="F:phosphorelay sensor kinase activity"/>
    <property type="evidence" value="ECO:0007669"/>
    <property type="project" value="InterPro"/>
</dbReference>
<comment type="caution">
    <text evidence="7">The sequence shown here is derived from an EMBL/GenBank/DDBJ whole genome shotgun (WGS) entry which is preliminary data.</text>
</comment>
<feature type="domain" description="Histidine kinase" evidence="5">
    <location>
        <begin position="139"/>
        <end position="354"/>
    </location>
</feature>
<feature type="modified residue" description="4-aspartylphosphate" evidence="4">
    <location>
        <position position="54"/>
    </location>
</feature>
<dbReference type="PROSITE" id="PS50109">
    <property type="entry name" value="HIS_KIN"/>
    <property type="match status" value="1"/>
</dbReference>
<evidence type="ECO:0000259" key="5">
    <source>
        <dbReference type="PROSITE" id="PS50109"/>
    </source>
</evidence>
<dbReference type="CDD" id="cd00075">
    <property type="entry name" value="HATPase"/>
    <property type="match status" value="1"/>
</dbReference>
<evidence type="ECO:0000256" key="4">
    <source>
        <dbReference type="PROSITE-ProRule" id="PRU00169"/>
    </source>
</evidence>
<dbReference type="AlphaFoldDB" id="A0A538S7I8"/>
<evidence type="ECO:0000313" key="10">
    <source>
        <dbReference type="Proteomes" id="UP000320913"/>
    </source>
</evidence>
<dbReference type="PANTHER" id="PTHR43547">
    <property type="entry name" value="TWO-COMPONENT HISTIDINE KINASE"/>
    <property type="match status" value="1"/>
</dbReference>
<dbReference type="EMBL" id="VBOR01000115">
    <property type="protein sequence ID" value="TMQ47335.1"/>
    <property type="molecule type" value="Genomic_DNA"/>
</dbReference>
<evidence type="ECO:0000313" key="9">
    <source>
        <dbReference type="Proteomes" id="UP000316292"/>
    </source>
</evidence>
<dbReference type="InterPro" id="IPR011006">
    <property type="entry name" value="CheY-like_superfamily"/>
</dbReference>
<dbReference type="Proteomes" id="UP000316292">
    <property type="component" value="Unassembled WGS sequence"/>
</dbReference>
<dbReference type="SUPFAM" id="SSF52172">
    <property type="entry name" value="CheY-like"/>
    <property type="match status" value="1"/>
</dbReference>
<dbReference type="InterPro" id="IPR001789">
    <property type="entry name" value="Sig_transdc_resp-reg_receiver"/>
</dbReference>
<dbReference type="Gene3D" id="1.10.287.130">
    <property type="match status" value="1"/>
</dbReference>
<keyword evidence="3 4" id="KW-0597">Phosphoprotein</keyword>
<dbReference type="InterPro" id="IPR003594">
    <property type="entry name" value="HATPase_dom"/>
</dbReference>
<evidence type="ECO:0000256" key="1">
    <source>
        <dbReference type="ARBA" id="ARBA00000085"/>
    </source>
</evidence>
<organism evidence="7 9">
    <name type="scientific">Eiseniibacteriota bacterium</name>
    <dbReference type="NCBI Taxonomy" id="2212470"/>
    <lineage>
        <taxon>Bacteria</taxon>
        <taxon>Candidatus Eiseniibacteriota</taxon>
    </lineage>
</organism>
<dbReference type="SMART" id="SM00388">
    <property type="entry name" value="HisKA"/>
    <property type="match status" value="1"/>
</dbReference>
<dbReference type="Pfam" id="PF00072">
    <property type="entry name" value="Response_reg"/>
    <property type="match status" value="1"/>
</dbReference>
<dbReference type="Pfam" id="PF02518">
    <property type="entry name" value="HATPase_c"/>
    <property type="match status" value="1"/>
</dbReference>
<dbReference type="Proteomes" id="UP000320913">
    <property type="component" value="Unassembled WGS sequence"/>
</dbReference>
<dbReference type="EMBL" id="VBOV01000072">
    <property type="protein sequence ID" value="TMQ60730.1"/>
    <property type="molecule type" value="Genomic_DNA"/>
</dbReference>
<dbReference type="SUPFAM" id="SSF47384">
    <property type="entry name" value="Homodimeric domain of signal transducing histidine kinase"/>
    <property type="match status" value="1"/>
</dbReference>
<protein>
    <recommendedName>
        <fullName evidence="2">histidine kinase</fullName>
        <ecNumber evidence="2">2.7.13.3</ecNumber>
    </recommendedName>
</protein>
<dbReference type="InterPro" id="IPR003661">
    <property type="entry name" value="HisK_dim/P_dom"/>
</dbReference>
<reference evidence="9 10" key="1">
    <citation type="journal article" date="2019" name="Nat. Microbiol.">
        <title>Mediterranean grassland soil C-N compound turnover is dependent on rainfall and depth, and is mediated by genomically divergent microorganisms.</title>
        <authorList>
            <person name="Diamond S."/>
            <person name="Andeer P.F."/>
            <person name="Li Z."/>
            <person name="Crits-Christoph A."/>
            <person name="Burstein D."/>
            <person name="Anantharaman K."/>
            <person name="Lane K.R."/>
            <person name="Thomas B.C."/>
            <person name="Pan C."/>
            <person name="Northen T.R."/>
            <person name="Banfield J.F."/>
        </authorList>
    </citation>
    <scope>NUCLEOTIDE SEQUENCE [LARGE SCALE GENOMIC DNA]</scope>
    <source>
        <strain evidence="7">WS_1</strain>
        <strain evidence="8">WS_5</strain>
    </source>
</reference>
<name>A0A538S7I8_UNCEI</name>
<dbReference type="SMART" id="SM00387">
    <property type="entry name" value="HATPase_c"/>
    <property type="match status" value="1"/>
</dbReference>
<dbReference type="Gene3D" id="3.30.565.10">
    <property type="entry name" value="Histidine kinase-like ATPase, C-terminal domain"/>
    <property type="match status" value="1"/>
</dbReference>
<proteinExistence type="predicted"/>
<evidence type="ECO:0000256" key="2">
    <source>
        <dbReference type="ARBA" id="ARBA00012438"/>
    </source>
</evidence>
<dbReference type="InterPro" id="IPR036097">
    <property type="entry name" value="HisK_dim/P_sf"/>
</dbReference>
<sequence length="361" mass="39576">MPLRPKILAVDDDPTNLAIIEELLGDEYDVTTLSDGRAALDTAKQLKPSLVLLDIMMPVVDGYELCEMLRAERTLRHLKVVLVSGNAKIEERARGFEAGADDYIVKPFSPDEFRAKVRIFLRLKSVEEVDDFQSRLLTLLGHELRTPLTEIFAPAEMLSAEDPVSDADRRSLAGIILTGATRLLRFIDSATFLASIRSGQVSMECVATDCVPLVHQAITSAGDRLAARGCRVQIEGPATLVGRIHPGHLFMIFESILDNAIRFSRRDDCIRIRIGADPLQPFVSFLDQGPGIDPDHVATLFDGLDVPDVNYQSTGHGLSLVIAHSLISAMGGDLSVESRVGHGSEFRVTLPFVHQSVGMLR</sequence>